<dbReference type="InterPro" id="IPR023210">
    <property type="entry name" value="NADP_OxRdtase_dom"/>
</dbReference>
<dbReference type="SUPFAM" id="SSF51430">
    <property type="entry name" value="NAD(P)-linked oxidoreductase"/>
    <property type="match status" value="1"/>
</dbReference>
<dbReference type="PRINTS" id="PR00069">
    <property type="entry name" value="ALDKETRDTASE"/>
</dbReference>
<dbReference type="AlphaFoldDB" id="A0A248TLL5"/>
<dbReference type="InterPro" id="IPR036812">
    <property type="entry name" value="NAD(P)_OxRdtase_dom_sf"/>
</dbReference>
<dbReference type="PANTHER" id="PTHR43312:SF1">
    <property type="entry name" value="NADP-DEPENDENT OXIDOREDUCTASE DOMAIN-CONTAINING PROTEIN"/>
    <property type="match status" value="1"/>
</dbReference>
<name>A0A248TLL5_9BACI</name>
<proteinExistence type="predicted"/>
<dbReference type="InterPro" id="IPR053135">
    <property type="entry name" value="AKR2_Oxidoreductase"/>
</dbReference>
<dbReference type="OrthoDB" id="9773828at2"/>
<evidence type="ECO:0000313" key="3">
    <source>
        <dbReference type="Proteomes" id="UP000215137"/>
    </source>
</evidence>
<dbReference type="GO" id="GO:0016491">
    <property type="term" value="F:oxidoreductase activity"/>
    <property type="evidence" value="ECO:0007669"/>
    <property type="project" value="InterPro"/>
</dbReference>
<dbReference type="PANTHER" id="PTHR43312">
    <property type="entry name" value="D-THREO-ALDOSE 1-DEHYDROGENASE"/>
    <property type="match status" value="1"/>
</dbReference>
<keyword evidence="3" id="KW-1185">Reference proteome</keyword>
<accession>A0A248TLL5</accession>
<evidence type="ECO:0000259" key="1">
    <source>
        <dbReference type="Pfam" id="PF00248"/>
    </source>
</evidence>
<evidence type="ECO:0000313" key="2">
    <source>
        <dbReference type="EMBL" id="ASV69118.1"/>
    </source>
</evidence>
<dbReference type="Proteomes" id="UP000215137">
    <property type="component" value="Chromosome"/>
</dbReference>
<dbReference type="KEGG" id="bko:CKF48_18515"/>
<dbReference type="CDD" id="cd19086">
    <property type="entry name" value="AKR_AKR11C1"/>
    <property type="match status" value="1"/>
</dbReference>
<protein>
    <submittedName>
        <fullName evidence="2">Oxidoreductase</fullName>
    </submittedName>
</protein>
<dbReference type="Gene3D" id="3.20.20.100">
    <property type="entry name" value="NADP-dependent oxidoreductase domain"/>
    <property type="match status" value="1"/>
</dbReference>
<dbReference type="Pfam" id="PF00248">
    <property type="entry name" value="Aldo_ket_red"/>
    <property type="match status" value="1"/>
</dbReference>
<dbReference type="EMBL" id="CP022983">
    <property type="protein sequence ID" value="ASV69118.1"/>
    <property type="molecule type" value="Genomic_DNA"/>
</dbReference>
<dbReference type="InterPro" id="IPR020471">
    <property type="entry name" value="AKR"/>
</dbReference>
<gene>
    <name evidence="2" type="ORF">CKF48_18515</name>
</gene>
<feature type="domain" description="NADP-dependent oxidoreductase" evidence="1">
    <location>
        <begin position="15"/>
        <end position="293"/>
    </location>
</feature>
<dbReference type="PROSITE" id="PS51257">
    <property type="entry name" value="PROKAR_LIPOPROTEIN"/>
    <property type="match status" value="1"/>
</dbReference>
<sequence>MKKVQLGKSPLMVTPLGLGCMSLGTDKRKAQAIIETALEEGINYFDTADLYDFGLNEQLVGEALKRVREDVVIATKVGNRWTEGKEGWRWDPSKAYIKEAVKQSLKRLSVEYIDLYQLHGGTLEDNILETIDAFEELKQEGFIKAYGISSIRPNVIREYVKHASIDSVMMQYSLLDRRPEEEVLPLLAENNISVVTRGPLAKGLLSENWIDKLSEQGYLDYSETELRALLTELKAKFTETRHLQEAAIQYNLAHKGVTSIIAGASSMEQVKENVAAVRAEPLSKSELTFMEQLAKMNKYEAHR</sequence>
<reference evidence="2 3" key="1">
    <citation type="submission" date="2017-08" db="EMBL/GenBank/DDBJ databases">
        <title>Complete Genome Sequence of Bacillus kochii Oregon-R-modENCODE STRAIN BDGP4, isolated from Drosophila melanogaster gut.</title>
        <authorList>
            <person name="Wan K.H."/>
            <person name="Yu C."/>
            <person name="Park S."/>
            <person name="Hammonds A.S."/>
            <person name="Booth B.W."/>
            <person name="Celniker S.E."/>
        </authorList>
    </citation>
    <scope>NUCLEOTIDE SEQUENCE [LARGE SCALE GENOMIC DNA]</scope>
    <source>
        <strain evidence="2 3">BDGP4</strain>
    </source>
</reference>
<organism evidence="2 3">
    <name type="scientific">Cytobacillus kochii</name>
    <dbReference type="NCBI Taxonomy" id="859143"/>
    <lineage>
        <taxon>Bacteria</taxon>
        <taxon>Bacillati</taxon>
        <taxon>Bacillota</taxon>
        <taxon>Bacilli</taxon>
        <taxon>Bacillales</taxon>
        <taxon>Bacillaceae</taxon>
        <taxon>Cytobacillus</taxon>
    </lineage>
</organism>
<dbReference type="RefSeq" id="WP_095372682.1">
    <property type="nucleotide sequence ID" value="NZ_CANMJM010000001.1"/>
</dbReference>